<dbReference type="EMBL" id="JAJOMB010000006">
    <property type="protein sequence ID" value="MCD5311871.1"/>
    <property type="molecule type" value="Genomic_DNA"/>
</dbReference>
<comment type="caution">
    <text evidence="1">The sequence shown here is derived from an EMBL/GenBank/DDBJ whole genome shotgun (WGS) entry which is preliminary data.</text>
</comment>
<proteinExistence type="predicted"/>
<dbReference type="AlphaFoldDB" id="A0A9X1NEJ8"/>
<gene>
    <name evidence="1" type="ORF">LR394_13255</name>
</gene>
<organism evidence="1 2">
    <name type="scientific">Kineosporia babensis</name>
    <dbReference type="NCBI Taxonomy" id="499548"/>
    <lineage>
        <taxon>Bacteria</taxon>
        <taxon>Bacillati</taxon>
        <taxon>Actinomycetota</taxon>
        <taxon>Actinomycetes</taxon>
        <taxon>Kineosporiales</taxon>
        <taxon>Kineosporiaceae</taxon>
        <taxon>Kineosporia</taxon>
    </lineage>
</organism>
<dbReference type="Proteomes" id="UP001138997">
    <property type="component" value="Unassembled WGS sequence"/>
</dbReference>
<reference evidence="1" key="1">
    <citation type="submission" date="2021-11" db="EMBL/GenBank/DDBJ databases">
        <title>Streptomyces corallinus and Kineosporia corallina sp. nov., two new coral-derived marine actinobacteria.</title>
        <authorList>
            <person name="Buangrab K."/>
            <person name="Sutthacheep M."/>
            <person name="Yeemin T."/>
            <person name="Harunari E."/>
            <person name="Igarashi Y."/>
            <person name="Sripreechasak P."/>
            <person name="Kanchanasin P."/>
            <person name="Tanasupawat S."/>
            <person name="Phongsopitanun W."/>
        </authorList>
    </citation>
    <scope>NUCLEOTIDE SEQUENCE</scope>
    <source>
        <strain evidence="1">JCM 31032</strain>
    </source>
</reference>
<accession>A0A9X1NEJ8</accession>
<evidence type="ECO:0000313" key="1">
    <source>
        <dbReference type="EMBL" id="MCD5311871.1"/>
    </source>
</evidence>
<protein>
    <submittedName>
        <fullName evidence="1">Uncharacterized protein</fullName>
    </submittedName>
</protein>
<sequence>MGELADRLASMRVSVTMPDQGMSAELLGSSQVTARIQEGLYTRSRDADLEWRLTTLAGLLWVARTREYRRIFADVTGQASAGAARPISPRDIAFAQERDEIVAAGSSADGRVALQTTGMLQWRATVEPGTLRQLDEAEFLAGVGQAAGALIRDHADAVAALKNKHYDGWPD</sequence>
<name>A0A9X1NEJ8_9ACTN</name>
<evidence type="ECO:0000313" key="2">
    <source>
        <dbReference type="Proteomes" id="UP001138997"/>
    </source>
</evidence>
<dbReference type="RefSeq" id="WP_231441515.1">
    <property type="nucleotide sequence ID" value="NZ_JAJOMB010000006.1"/>
</dbReference>
<keyword evidence="2" id="KW-1185">Reference proteome</keyword>